<organism evidence="1 2">
    <name type="scientific">Novipirellula caenicola</name>
    <dbReference type="NCBI Taxonomy" id="1536901"/>
    <lineage>
        <taxon>Bacteria</taxon>
        <taxon>Pseudomonadati</taxon>
        <taxon>Planctomycetota</taxon>
        <taxon>Planctomycetia</taxon>
        <taxon>Pirellulales</taxon>
        <taxon>Pirellulaceae</taxon>
        <taxon>Novipirellula</taxon>
    </lineage>
</organism>
<accession>A0ABP9VKT4</accession>
<keyword evidence="2" id="KW-1185">Reference proteome</keyword>
<evidence type="ECO:0000313" key="1">
    <source>
        <dbReference type="EMBL" id="GAA5505772.1"/>
    </source>
</evidence>
<gene>
    <name evidence="1" type="ORF">Rcae01_01219</name>
</gene>
<sequence length="43" mass="4950">MVMNFWGPSRKKGKYFRGGFALCRGSTGRGRPYRPMTILPHSF</sequence>
<comment type="caution">
    <text evidence="1">The sequence shown here is derived from an EMBL/GenBank/DDBJ whole genome shotgun (WGS) entry which is preliminary data.</text>
</comment>
<protein>
    <submittedName>
        <fullName evidence="1">Uncharacterized protein</fullName>
    </submittedName>
</protein>
<reference evidence="1 2" key="1">
    <citation type="submission" date="2024-02" db="EMBL/GenBank/DDBJ databases">
        <title>Rhodopirellula caenicola NBRC 110016.</title>
        <authorList>
            <person name="Ichikawa N."/>
            <person name="Katano-Makiyama Y."/>
            <person name="Hidaka K."/>
        </authorList>
    </citation>
    <scope>NUCLEOTIDE SEQUENCE [LARGE SCALE GENOMIC DNA]</scope>
    <source>
        <strain evidence="1 2">NBRC 110016</strain>
    </source>
</reference>
<dbReference type="Proteomes" id="UP001416858">
    <property type="component" value="Unassembled WGS sequence"/>
</dbReference>
<dbReference type="EMBL" id="BAABRO010000002">
    <property type="protein sequence ID" value="GAA5505772.1"/>
    <property type="molecule type" value="Genomic_DNA"/>
</dbReference>
<evidence type="ECO:0000313" key="2">
    <source>
        <dbReference type="Proteomes" id="UP001416858"/>
    </source>
</evidence>
<name>A0ABP9VKT4_9BACT</name>
<proteinExistence type="predicted"/>